<protein>
    <submittedName>
        <fullName evidence="3">Uncharacterized protein</fullName>
    </submittedName>
</protein>
<dbReference type="RefSeq" id="WP_062469141.1">
    <property type="nucleotide sequence ID" value="NZ_BBYN01000011.1"/>
</dbReference>
<dbReference type="CDD" id="cd04301">
    <property type="entry name" value="NAT_SF"/>
    <property type="match status" value="1"/>
</dbReference>
<sequence>MEFEKYKNGYHKLDDMGDVIAEITYLPVDDHTVIANHTYVRPDFRGQGVSQKILDHFVDEMRKENKKIIPKCSFVVAMFKHNQAKYEDVIAEGYKK</sequence>
<keyword evidence="4" id="KW-1185">Reference proteome</keyword>
<organism evidence="3 4">
    <name type="scientific">Jeotgalibaca dankookensis</name>
    <dbReference type="NCBI Taxonomy" id="708126"/>
    <lineage>
        <taxon>Bacteria</taxon>
        <taxon>Bacillati</taxon>
        <taxon>Bacillota</taxon>
        <taxon>Bacilli</taxon>
        <taxon>Lactobacillales</taxon>
        <taxon>Carnobacteriaceae</taxon>
        <taxon>Jeotgalibaca</taxon>
    </lineage>
</organism>
<dbReference type="Proteomes" id="UP000188993">
    <property type="component" value="Chromosome"/>
</dbReference>
<feature type="domain" description="N-acetyltransferase" evidence="1">
    <location>
        <begin position="1"/>
        <end position="96"/>
    </location>
</feature>
<evidence type="ECO:0000313" key="3">
    <source>
        <dbReference type="EMBL" id="AQS54328.1"/>
    </source>
</evidence>
<dbReference type="PROSITE" id="PS51729">
    <property type="entry name" value="GNAT_YJDJ"/>
    <property type="match status" value="1"/>
</dbReference>
<dbReference type="AlphaFoldDB" id="A0A1S6IS03"/>
<gene>
    <name evidence="3" type="ORF">BW727_102014</name>
</gene>
<dbReference type="PANTHER" id="PTHR31435:SF10">
    <property type="entry name" value="BSR4717 PROTEIN"/>
    <property type="match status" value="1"/>
</dbReference>
<reference evidence="3 4" key="1">
    <citation type="journal article" date="2014" name="Int. J. Syst. Evol. Microbiol.">
        <title>Jeotgalibaca dankookensis gen. nov., sp. nov., a member of the family Carnobacteriaceae, isolated from seujeot (Korean traditional food).</title>
        <authorList>
            <person name="Lee D.G."/>
            <person name="Trujillo M.E."/>
            <person name="Kang H."/>
            <person name="Ahn T.Y."/>
        </authorList>
    </citation>
    <scope>NUCLEOTIDE SEQUENCE [LARGE SCALE GENOMIC DNA]</scope>
    <source>
        <strain evidence="3 4">EX-07</strain>
    </source>
</reference>
<dbReference type="SUPFAM" id="SSF55729">
    <property type="entry name" value="Acyl-CoA N-acyltransferases (Nat)"/>
    <property type="match status" value="1"/>
</dbReference>
<accession>A0A1S6IS03</accession>
<feature type="domain" description="N-acetyltransferase" evidence="2">
    <location>
        <begin position="2"/>
        <end position="91"/>
    </location>
</feature>
<dbReference type="GO" id="GO:0016747">
    <property type="term" value="F:acyltransferase activity, transferring groups other than amino-acyl groups"/>
    <property type="evidence" value="ECO:0007669"/>
    <property type="project" value="InterPro"/>
</dbReference>
<evidence type="ECO:0000313" key="4">
    <source>
        <dbReference type="Proteomes" id="UP000188993"/>
    </source>
</evidence>
<dbReference type="OrthoDB" id="9793389at2"/>
<dbReference type="STRING" id="708126.BW727_102014"/>
<dbReference type="InterPro" id="IPR031165">
    <property type="entry name" value="GNAT_YJDJ"/>
</dbReference>
<dbReference type="InterPro" id="IPR016181">
    <property type="entry name" value="Acyl_CoA_acyltransferase"/>
</dbReference>
<evidence type="ECO:0000259" key="2">
    <source>
        <dbReference type="PROSITE" id="PS51729"/>
    </source>
</evidence>
<dbReference type="InterPro" id="IPR045057">
    <property type="entry name" value="Gcn5-rel_NAT"/>
</dbReference>
<dbReference type="InterPro" id="IPR000182">
    <property type="entry name" value="GNAT_dom"/>
</dbReference>
<proteinExistence type="predicted"/>
<dbReference type="Pfam" id="PF14542">
    <property type="entry name" value="Acetyltransf_CG"/>
    <property type="match status" value="1"/>
</dbReference>
<dbReference type="KEGG" id="jda:BW727_102014"/>
<dbReference type="PROSITE" id="PS51186">
    <property type="entry name" value="GNAT"/>
    <property type="match status" value="1"/>
</dbReference>
<dbReference type="PANTHER" id="PTHR31435">
    <property type="entry name" value="PROTEIN NATD1"/>
    <property type="match status" value="1"/>
</dbReference>
<dbReference type="Gene3D" id="3.40.630.30">
    <property type="match status" value="1"/>
</dbReference>
<name>A0A1S6IS03_9LACT</name>
<dbReference type="EMBL" id="CP019728">
    <property type="protein sequence ID" value="AQS54328.1"/>
    <property type="molecule type" value="Genomic_DNA"/>
</dbReference>
<evidence type="ECO:0000259" key="1">
    <source>
        <dbReference type="PROSITE" id="PS51186"/>
    </source>
</evidence>